<organism evidence="3 4">
    <name type="scientific">Peribacillus psychrosaccharolyticus</name>
    <name type="common">Bacillus psychrosaccharolyticus</name>
    <dbReference type="NCBI Taxonomy" id="1407"/>
    <lineage>
        <taxon>Bacteria</taxon>
        <taxon>Bacillati</taxon>
        <taxon>Bacillota</taxon>
        <taxon>Bacilli</taxon>
        <taxon>Bacillales</taxon>
        <taxon>Bacillaceae</taxon>
        <taxon>Peribacillus</taxon>
    </lineage>
</organism>
<dbReference type="GO" id="GO:0005975">
    <property type="term" value="P:carbohydrate metabolic process"/>
    <property type="evidence" value="ECO:0007669"/>
    <property type="project" value="InterPro"/>
</dbReference>
<accession>A0A974NN91</accession>
<sequence length="393" mass="45653">MIIQIISFTTLSIVALIFLIDIVPIFKDWLRRIHIGRYRDENIWNEKIVKKGFGWLYKTPKIKVTDNTRLVVLDMLNKNFTKSSIQYWQEASLILGLSEYIKNKNDNESKNKMMKFLDSKFNHTGQWINKPEHIDAAILAYAVIKLDFFIDTNQYKNALDYTWEMIKEHIGYDDTVGYRKSMQSYRYVDTIGFICPFLVSYGIKYNKTECIDLAVKQIKEYEKYGISAEHSLPCHAYKIENKEPLGLYGWGRGLGWFAIGLIDAWNELPEDNEYKIPLEESVRRFAEAAIRFQQDNGSWNWTVTRTECRPDSSATATLGWFMLNASKIDDISGVCLVSSDKAINFLMKVTRRNGAIDFSQGDTKDIGVYSMLFNILPFTQGFCIRMINFKLSN</sequence>
<dbReference type="RefSeq" id="WP_040373635.1">
    <property type="nucleotide sequence ID" value="NZ_CP068053.1"/>
</dbReference>
<evidence type="ECO:0000256" key="1">
    <source>
        <dbReference type="ARBA" id="ARBA00022801"/>
    </source>
</evidence>
<keyword evidence="4" id="KW-1185">Reference proteome</keyword>
<dbReference type="InterPro" id="IPR010905">
    <property type="entry name" value="Glyco_hydro_88"/>
</dbReference>
<evidence type="ECO:0000313" key="3">
    <source>
        <dbReference type="EMBL" id="QQT00750.1"/>
    </source>
</evidence>
<dbReference type="KEGG" id="ppsr:I6J18_02115"/>
<protein>
    <submittedName>
        <fullName evidence="3">Glycoside hydrolase family 88 protein</fullName>
    </submittedName>
</protein>
<dbReference type="Pfam" id="PF07470">
    <property type="entry name" value="Glyco_hydro_88"/>
    <property type="match status" value="1"/>
</dbReference>
<dbReference type="GO" id="GO:0016787">
    <property type="term" value="F:hydrolase activity"/>
    <property type="evidence" value="ECO:0007669"/>
    <property type="project" value="UniProtKB-KW"/>
</dbReference>
<dbReference type="PANTHER" id="PTHR33886">
    <property type="entry name" value="UNSATURATED RHAMNOGALACTURONAN HYDROLASE (EUROFUNG)"/>
    <property type="match status" value="1"/>
</dbReference>
<evidence type="ECO:0000313" key="4">
    <source>
        <dbReference type="Proteomes" id="UP000595254"/>
    </source>
</evidence>
<proteinExistence type="predicted"/>
<dbReference type="InterPro" id="IPR008928">
    <property type="entry name" value="6-hairpin_glycosidase_sf"/>
</dbReference>
<reference evidence="3 4" key="1">
    <citation type="submission" date="2021-01" db="EMBL/GenBank/DDBJ databases">
        <title>FDA dAtabase for Regulatory Grade micrObial Sequences (FDA-ARGOS): Supporting development and validation of Infectious Disease Dx tests.</title>
        <authorList>
            <person name="Nelson B."/>
            <person name="Plummer A."/>
            <person name="Tallon L."/>
            <person name="Sadzewicz L."/>
            <person name="Zhao X."/>
            <person name="Boylan J."/>
            <person name="Ott S."/>
            <person name="Bowen H."/>
            <person name="Vavikolanu K."/>
            <person name="Mehta A."/>
            <person name="Aluvathingal J."/>
            <person name="Nadendla S."/>
            <person name="Myers T."/>
            <person name="Yan Y."/>
            <person name="Sichtig H."/>
        </authorList>
    </citation>
    <scope>NUCLEOTIDE SEQUENCE [LARGE SCALE GENOMIC DNA]</scope>
    <source>
        <strain evidence="3 4">FDAARGOS_1161</strain>
    </source>
</reference>
<feature type="transmembrane region" description="Helical" evidence="2">
    <location>
        <begin position="6"/>
        <end position="26"/>
    </location>
</feature>
<dbReference type="AlphaFoldDB" id="A0A974NN91"/>
<keyword evidence="2" id="KW-0812">Transmembrane</keyword>
<dbReference type="InterPro" id="IPR012341">
    <property type="entry name" value="6hp_glycosidase-like_sf"/>
</dbReference>
<evidence type="ECO:0000256" key="2">
    <source>
        <dbReference type="SAM" id="Phobius"/>
    </source>
</evidence>
<dbReference type="SUPFAM" id="SSF48208">
    <property type="entry name" value="Six-hairpin glycosidases"/>
    <property type="match status" value="1"/>
</dbReference>
<dbReference type="InterPro" id="IPR052043">
    <property type="entry name" value="PolySaccharide_Degr_Enz"/>
</dbReference>
<keyword evidence="1 3" id="KW-0378">Hydrolase</keyword>
<dbReference type="Proteomes" id="UP000595254">
    <property type="component" value="Chromosome"/>
</dbReference>
<dbReference type="EMBL" id="CP068053">
    <property type="protein sequence ID" value="QQT00750.1"/>
    <property type="molecule type" value="Genomic_DNA"/>
</dbReference>
<name>A0A974NN91_PERPY</name>
<keyword evidence="2" id="KW-0472">Membrane</keyword>
<gene>
    <name evidence="3" type="ORF">I6J18_02115</name>
</gene>
<keyword evidence="2" id="KW-1133">Transmembrane helix</keyword>
<dbReference type="PANTHER" id="PTHR33886:SF8">
    <property type="entry name" value="UNSATURATED RHAMNOGALACTURONAN HYDROLASE (EUROFUNG)"/>
    <property type="match status" value="1"/>
</dbReference>
<dbReference type="Gene3D" id="1.50.10.10">
    <property type="match status" value="1"/>
</dbReference>